<sequence length="160" mass="18195">MQYMSLIVLIGEDGSKIGNVTIEEAERIAKEAGKDLTMKTKGVYRIADEGKLKYERNKKKKQQRSKRRTHKVKEVKLGPLTEAHDLDVKSKHIREFLGKGLKTKVTMRFKGRQMAFRSAGLKKMNELIQPLVDEGVASVDKQPKFEGRNLVAFLMPPKGQ</sequence>
<feature type="domain" description="Translation initiation factor 3 C-terminal" evidence="4">
    <location>
        <begin position="71"/>
        <end position="156"/>
    </location>
</feature>
<dbReference type="Gene3D" id="3.30.110.10">
    <property type="entry name" value="Translation initiation factor 3 (IF-3), C-terminal domain"/>
    <property type="match status" value="1"/>
</dbReference>
<dbReference type="EMBL" id="LAZR01001864">
    <property type="protein sequence ID" value="KKN37881.1"/>
    <property type="molecule type" value="Genomic_DNA"/>
</dbReference>
<dbReference type="GO" id="GO:0043022">
    <property type="term" value="F:ribosome binding"/>
    <property type="evidence" value="ECO:0007669"/>
    <property type="project" value="TreeGrafter"/>
</dbReference>
<comment type="caution">
    <text evidence="6">The sequence shown here is derived from an EMBL/GenBank/DDBJ whole genome shotgun (WGS) entry which is preliminary data.</text>
</comment>
<keyword evidence="3" id="KW-0648">Protein biosynthesis</keyword>
<reference evidence="6" key="1">
    <citation type="journal article" date="2015" name="Nature">
        <title>Complex archaea that bridge the gap between prokaryotes and eukaryotes.</title>
        <authorList>
            <person name="Spang A."/>
            <person name="Saw J.H."/>
            <person name="Jorgensen S.L."/>
            <person name="Zaremba-Niedzwiedzka K."/>
            <person name="Martijn J."/>
            <person name="Lind A.E."/>
            <person name="van Eijk R."/>
            <person name="Schleper C."/>
            <person name="Guy L."/>
            <person name="Ettema T.J."/>
        </authorList>
    </citation>
    <scope>NUCLEOTIDE SEQUENCE</scope>
</reference>
<evidence type="ECO:0000256" key="1">
    <source>
        <dbReference type="ARBA" id="ARBA00005439"/>
    </source>
</evidence>
<dbReference type="Pfam" id="PF05198">
    <property type="entry name" value="IF3_N"/>
    <property type="match status" value="1"/>
</dbReference>
<dbReference type="SUPFAM" id="SSF54364">
    <property type="entry name" value="Translation initiation factor IF3, N-terminal domain"/>
    <property type="match status" value="1"/>
</dbReference>
<dbReference type="InterPro" id="IPR019815">
    <property type="entry name" value="Translation_initiation_fac_3_C"/>
</dbReference>
<dbReference type="AlphaFoldDB" id="A0A0F9SLX1"/>
<protein>
    <recommendedName>
        <fullName evidence="7">Translation initiation factor IF-3</fullName>
    </recommendedName>
</protein>
<dbReference type="PANTHER" id="PTHR10938">
    <property type="entry name" value="TRANSLATION INITIATION FACTOR IF-3"/>
    <property type="match status" value="1"/>
</dbReference>
<evidence type="ECO:0000256" key="2">
    <source>
        <dbReference type="ARBA" id="ARBA00022540"/>
    </source>
</evidence>
<feature type="domain" description="Translation initiation factor 3 N-terminal" evidence="5">
    <location>
        <begin position="7"/>
        <end position="63"/>
    </location>
</feature>
<dbReference type="Gene3D" id="3.10.20.80">
    <property type="entry name" value="Translation initiation factor 3 (IF-3), N-terminal domain"/>
    <property type="match status" value="1"/>
</dbReference>
<dbReference type="GO" id="GO:0005737">
    <property type="term" value="C:cytoplasm"/>
    <property type="evidence" value="ECO:0007669"/>
    <property type="project" value="UniProtKB-ARBA"/>
</dbReference>
<dbReference type="GO" id="GO:0003743">
    <property type="term" value="F:translation initiation factor activity"/>
    <property type="evidence" value="ECO:0007669"/>
    <property type="project" value="UniProtKB-KW"/>
</dbReference>
<dbReference type="InterPro" id="IPR036787">
    <property type="entry name" value="T_IF-3_N_sf"/>
</dbReference>
<dbReference type="InterPro" id="IPR036788">
    <property type="entry name" value="T_IF-3_C_sf"/>
</dbReference>
<dbReference type="PANTHER" id="PTHR10938:SF0">
    <property type="entry name" value="TRANSLATION INITIATION FACTOR IF-3, MITOCHONDRIAL"/>
    <property type="match status" value="1"/>
</dbReference>
<dbReference type="GO" id="GO:0032790">
    <property type="term" value="P:ribosome disassembly"/>
    <property type="evidence" value="ECO:0007669"/>
    <property type="project" value="TreeGrafter"/>
</dbReference>
<proteinExistence type="inferred from homology"/>
<dbReference type="InterPro" id="IPR019814">
    <property type="entry name" value="Translation_initiation_fac_3_N"/>
</dbReference>
<keyword evidence="2" id="KW-0396">Initiation factor</keyword>
<accession>A0A0F9SLX1</accession>
<dbReference type="SUPFAM" id="SSF55200">
    <property type="entry name" value="Translation initiation factor IF3, C-terminal domain"/>
    <property type="match status" value="1"/>
</dbReference>
<dbReference type="Pfam" id="PF00707">
    <property type="entry name" value="IF3_C"/>
    <property type="match status" value="1"/>
</dbReference>
<dbReference type="InterPro" id="IPR001288">
    <property type="entry name" value="Translation_initiation_fac_3"/>
</dbReference>
<evidence type="ECO:0000259" key="5">
    <source>
        <dbReference type="Pfam" id="PF05198"/>
    </source>
</evidence>
<evidence type="ECO:0000256" key="3">
    <source>
        <dbReference type="ARBA" id="ARBA00022917"/>
    </source>
</evidence>
<name>A0A0F9SLX1_9ZZZZ</name>
<evidence type="ECO:0000313" key="6">
    <source>
        <dbReference type="EMBL" id="KKN37881.1"/>
    </source>
</evidence>
<evidence type="ECO:0000259" key="4">
    <source>
        <dbReference type="Pfam" id="PF00707"/>
    </source>
</evidence>
<dbReference type="NCBIfam" id="TIGR00168">
    <property type="entry name" value="infC"/>
    <property type="match status" value="1"/>
</dbReference>
<organism evidence="6">
    <name type="scientific">marine sediment metagenome</name>
    <dbReference type="NCBI Taxonomy" id="412755"/>
    <lineage>
        <taxon>unclassified sequences</taxon>
        <taxon>metagenomes</taxon>
        <taxon>ecological metagenomes</taxon>
    </lineage>
</organism>
<gene>
    <name evidence="6" type="ORF">LCGC14_0758900</name>
</gene>
<evidence type="ECO:0008006" key="7">
    <source>
        <dbReference type="Google" id="ProtNLM"/>
    </source>
</evidence>
<comment type="similarity">
    <text evidence="1">Belongs to the IF-3 family.</text>
</comment>